<gene>
    <name evidence="3" type="ORF">ACFQ0S_07425</name>
</gene>
<keyword evidence="1" id="KW-0175">Coiled coil</keyword>
<dbReference type="RefSeq" id="WP_379753350.1">
    <property type="nucleotide sequence ID" value="NZ_JBHSYB010000006.1"/>
</dbReference>
<evidence type="ECO:0000256" key="1">
    <source>
        <dbReference type="SAM" id="Coils"/>
    </source>
</evidence>
<sequence length="529" mass="62269">MKKIFLLIVALYVSNAFSQTSKEIIQEIKNDAVLQDINYNLNNYIKINEIAKVDNFNEEIAFLNNYNLSDFQPINFFIVGKVNDLFSTPLVFFPNGFKSSYFREGYDKIYSSDLTKKIKNVFIFKNKDKEYYLLEYNDYITFKSKSYNIHDNKYIDKFIAIEKNELLDLIKNIKTLEKEIVEFKSDLEKSKFKLLILQEDTVDNNNRLDSSIMIPIISNTNYELKKPFDFTKSISINDFNFNAQYKEIIDIDGKNLNISKIIYYKDEYHTDKLKAKISISFKDIKLLKINYKKSIDTYFKFDEGEYPNDTRSDAYYYYLSNYLISKNNSDLNNMTSDSYWDIVFKNDEKFNNTLDESSLKIDDLEINSDFDLNNLFVFPKLQFENNTVYLNEYTDKETNVGVAVLKMRDQYTGFFSNEIKNSLIFNLKKAAKIALDEKAKEAKTIQGNKKFISDMTKKYGKKYVDDAMNGDITMGMPEELLGIPLRNWVIKSRDEFPNGYNLYCNFSFNTARKLLITVKNKKVARISNW</sequence>
<comment type="caution">
    <text evidence="3">The sequence shown here is derived from an EMBL/GenBank/DDBJ whole genome shotgun (WGS) entry which is preliminary data.</text>
</comment>
<feature type="signal peptide" evidence="2">
    <location>
        <begin position="1"/>
        <end position="18"/>
    </location>
</feature>
<evidence type="ECO:0000313" key="4">
    <source>
        <dbReference type="Proteomes" id="UP001597051"/>
    </source>
</evidence>
<dbReference type="EMBL" id="JBHTIZ010000021">
    <property type="protein sequence ID" value="MFD0984304.1"/>
    <property type="molecule type" value="Genomic_DNA"/>
</dbReference>
<name>A0ABW3J215_9FLAO</name>
<reference evidence="4" key="1">
    <citation type="journal article" date="2019" name="Int. J. Syst. Evol. Microbiol.">
        <title>The Global Catalogue of Microorganisms (GCM) 10K type strain sequencing project: providing services to taxonomists for standard genome sequencing and annotation.</title>
        <authorList>
            <consortium name="The Broad Institute Genomics Platform"/>
            <consortium name="The Broad Institute Genome Sequencing Center for Infectious Disease"/>
            <person name="Wu L."/>
            <person name="Ma J."/>
        </authorList>
    </citation>
    <scope>NUCLEOTIDE SEQUENCE [LARGE SCALE GENOMIC DNA]</scope>
    <source>
        <strain evidence="4">CECT 7649</strain>
    </source>
</reference>
<dbReference type="Proteomes" id="UP001597051">
    <property type="component" value="Unassembled WGS sequence"/>
</dbReference>
<keyword evidence="4" id="KW-1185">Reference proteome</keyword>
<feature type="chain" id="PRO_5046636318" description="DUF3298 domain-containing protein" evidence="2">
    <location>
        <begin position="19"/>
        <end position="529"/>
    </location>
</feature>
<keyword evidence="2" id="KW-0732">Signal</keyword>
<accession>A0ABW3J215</accession>
<proteinExistence type="predicted"/>
<evidence type="ECO:0008006" key="5">
    <source>
        <dbReference type="Google" id="ProtNLM"/>
    </source>
</evidence>
<evidence type="ECO:0000256" key="2">
    <source>
        <dbReference type="SAM" id="SignalP"/>
    </source>
</evidence>
<organism evidence="3 4">
    <name type="scientific">Flavobacterium myungsuense</name>
    <dbReference type="NCBI Taxonomy" id="651823"/>
    <lineage>
        <taxon>Bacteria</taxon>
        <taxon>Pseudomonadati</taxon>
        <taxon>Bacteroidota</taxon>
        <taxon>Flavobacteriia</taxon>
        <taxon>Flavobacteriales</taxon>
        <taxon>Flavobacteriaceae</taxon>
        <taxon>Flavobacterium</taxon>
    </lineage>
</organism>
<evidence type="ECO:0000313" key="3">
    <source>
        <dbReference type="EMBL" id="MFD0984304.1"/>
    </source>
</evidence>
<feature type="coiled-coil region" evidence="1">
    <location>
        <begin position="159"/>
        <end position="193"/>
    </location>
</feature>
<protein>
    <recommendedName>
        <fullName evidence="5">DUF3298 domain-containing protein</fullName>
    </recommendedName>
</protein>